<dbReference type="SMART" id="SM01040">
    <property type="entry name" value="Bro-N"/>
    <property type="match status" value="1"/>
</dbReference>
<dbReference type="STRING" id="1563157.AQS70_14960"/>
<organism evidence="2 3">
    <name type="scientific">Pseudomonas endophytica</name>
    <dbReference type="NCBI Taxonomy" id="1563157"/>
    <lineage>
        <taxon>Bacteria</taxon>
        <taxon>Pseudomonadati</taxon>
        <taxon>Pseudomonadota</taxon>
        <taxon>Gammaproteobacteria</taxon>
        <taxon>Pseudomonadales</taxon>
        <taxon>Pseudomonadaceae</taxon>
        <taxon>Pseudomonas</taxon>
    </lineage>
</organism>
<accession>A0A0Q0WXS4</accession>
<name>A0A0Q0WXS4_9PSED</name>
<dbReference type="PANTHER" id="PTHR36180:SF2">
    <property type="entry name" value="BRO FAMILY PROTEIN"/>
    <property type="match status" value="1"/>
</dbReference>
<sequence>MKTLTPDPPLSNADYTQTLLNDHIATQRALSHYAVGADALESRIFVRHRLQLRVVWARGQLWCCARDLGRLMGRSLGQRSLNKLDADQHQELAIRSHGSVQNTLMLSESGAYALLLYHYHPENRSLRQWLTHEVLPAMRCGYSNIDRTAT</sequence>
<evidence type="ECO:0000313" key="3">
    <source>
        <dbReference type="Proteomes" id="UP000050342"/>
    </source>
</evidence>
<dbReference type="InterPro" id="IPR003497">
    <property type="entry name" value="BRO_N_domain"/>
</dbReference>
<dbReference type="OrthoDB" id="6982796at2"/>
<dbReference type="Proteomes" id="UP000050342">
    <property type="component" value="Unassembled WGS sequence"/>
</dbReference>
<dbReference type="AlphaFoldDB" id="A0A0Q0WXS4"/>
<reference evidence="2 3" key="1">
    <citation type="submission" date="2015-10" db="EMBL/GenBank/DDBJ databases">
        <title>Pseudomonas helleri sp. nov. and Pseudomonas weihenstephanensis sp. nov., isolated from raw cows milk.</title>
        <authorList>
            <person name="Von Neubeck M."/>
            <person name="Huptas C."/>
            <person name="Wenning M."/>
            <person name="Scherer S."/>
        </authorList>
    </citation>
    <scope>NUCLEOTIDE SEQUENCE [LARGE SCALE GENOMIC DNA]</scope>
    <source>
        <strain evidence="2 3">BSTT44</strain>
    </source>
</reference>
<gene>
    <name evidence="2" type="ORF">AQS70_14960</name>
</gene>
<dbReference type="Pfam" id="PF02498">
    <property type="entry name" value="Bro-N"/>
    <property type="match status" value="1"/>
</dbReference>
<evidence type="ECO:0000259" key="1">
    <source>
        <dbReference type="PROSITE" id="PS51750"/>
    </source>
</evidence>
<comment type="caution">
    <text evidence="2">The sequence shown here is derived from an EMBL/GenBank/DDBJ whole genome shotgun (WGS) entry which is preliminary data.</text>
</comment>
<evidence type="ECO:0000313" key="2">
    <source>
        <dbReference type="EMBL" id="KQB52283.1"/>
    </source>
</evidence>
<dbReference type="RefSeq" id="WP_055104203.1">
    <property type="nucleotide sequence ID" value="NZ_LLWH01000202.1"/>
</dbReference>
<dbReference type="EMBL" id="LLWH01000202">
    <property type="protein sequence ID" value="KQB52283.1"/>
    <property type="molecule type" value="Genomic_DNA"/>
</dbReference>
<protein>
    <recommendedName>
        <fullName evidence="1">Bro-N domain-containing protein</fullName>
    </recommendedName>
</protein>
<dbReference type="PROSITE" id="PS51750">
    <property type="entry name" value="BRO_N"/>
    <property type="match status" value="1"/>
</dbReference>
<keyword evidence="3" id="KW-1185">Reference proteome</keyword>
<feature type="domain" description="Bro-N" evidence="1">
    <location>
        <begin position="37"/>
        <end position="142"/>
    </location>
</feature>
<proteinExistence type="predicted"/>
<dbReference type="PANTHER" id="PTHR36180">
    <property type="entry name" value="DNA-BINDING PROTEIN-RELATED-RELATED"/>
    <property type="match status" value="1"/>
</dbReference>